<evidence type="ECO:0000313" key="2">
    <source>
        <dbReference type="Proteomes" id="UP000314294"/>
    </source>
</evidence>
<proteinExistence type="predicted"/>
<keyword evidence="2" id="KW-1185">Reference proteome</keyword>
<evidence type="ECO:0000313" key="1">
    <source>
        <dbReference type="EMBL" id="TNN83074.1"/>
    </source>
</evidence>
<name>A0A4Z2IZS3_9TELE</name>
<dbReference type="Proteomes" id="UP000314294">
    <property type="component" value="Unassembled WGS sequence"/>
</dbReference>
<comment type="caution">
    <text evidence="1">The sequence shown here is derived from an EMBL/GenBank/DDBJ whole genome shotgun (WGS) entry which is preliminary data.</text>
</comment>
<sequence length="199" mass="21817">MSLLRLRPSDICSVRVLSSTSCRVNSSLMVNLEENANLHDVLYSIFSLNNHHRVLPEAWRHISLCSPHLPPVPLIRTLSCLVFEGHRRVDLPRVHAGHPAAWVGQDRALRLPVVVARGHVATRCPTVHPVLVGGRVRARRDVTGQRRGGLQARHADQARIPRMLLTVCAEGQALDMLICPAVIGTPGLPILVPVGDMLG</sequence>
<protein>
    <submittedName>
        <fullName evidence="1">Uncharacterized protein</fullName>
    </submittedName>
</protein>
<dbReference type="AlphaFoldDB" id="A0A4Z2IZS3"/>
<reference evidence="1 2" key="1">
    <citation type="submission" date="2019-03" db="EMBL/GenBank/DDBJ databases">
        <title>First draft genome of Liparis tanakae, snailfish: a comprehensive survey of snailfish specific genes.</title>
        <authorList>
            <person name="Kim W."/>
            <person name="Song I."/>
            <person name="Jeong J.-H."/>
            <person name="Kim D."/>
            <person name="Kim S."/>
            <person name="Ryu S."/>
            <person name="Song J.Y."/>
            <person name="Lee S.K."/>
        </authorList>
    </citation>
    <scope>NUCLEOTIDE SEQUENCE [LARGE SCALE GENOMIC DNA]</scope>
    <source>
        <tissue evidence="1">Muscle</tissue>
    </source>
</reference>
<dbReference type="EMBL" id="SRLO01000035">
    <property type="protein sequence ID" value="TNN83074.1"/>
    <property type="molecule type" value="Genomic_DNA"/>
</dbReference>
<gene>
    <name evidence="1" type="ORF">EYF80_006681</name>
</gene>
<accession>A0A4Z2IZS3</accession>
<organism evidence="1 2">
    <name type="scientific">Liparis tanakae</name>
    <name type="common">Tanaka's snailfish</name>
    <dbReference type="NCBI Taxonomy" id="230148"/>
    <lineage>
        <taxon>Eukaryota</taxon>
        <taxon>Metazoa</taxon>
        <taxon>Chordata</taxon>
        <taxon>Craniata</taxon>
        <taxon>Vertebrata</taxon>
        <taxon>Euteleostomi</taxon>
        <taxon>Actinopterygii</taxon>
        <taxon>Neopterygii</taxon>
        <taxon>Teleostei</taxon>
        <taxon>Neoteleostei</taxon>
        <taxon>Acanthomorphata</taxon>
        <taxon>Eupercaria</taxon>
        <taxon>Perciformes</taxon>
        <taxon>Cottioidei</taxon>
        <taxon>Cottales</taxon>
        <taxon>Liparidae</taxon>
        <taxon>Liparis</taxon>
    </lineage>
</organism>